<feature type="transmembrane region" description="Helical" evidence="2">
    <location>
        <begin position="395"/>
        <end position="414"/>
    </location>
</feature>
<keyword evidence="3" id="KW-0482">Metalloprotease</keyword>
<sequence length="440" mass="46310">MFCKTCGSEVPEDADRCPKCGVEQGEDRPAGSAAFDEGASSQPNSVDVVRTASQVARNVADAATHAVGQAADKLNEIAGGTGHVDLRFADFFDRVLKHHGREEAEELFACGGPTTTPSISEISREWPHPWLYSRVFLVLLVSLACFWGISYLVVNGSGAHASYYAGFAGFMLMSVLIVNVTVLTFFFETNAPRNLSLAAVLGILFVGGAFSQLVVTLVESLSSSFGAFGAILSSVISTLAQAALIYVFMSRLPHRNYVFSGMLVGAAVGAGFSLFDGLGKIMSLVAFHEISISELFSAMGMQGLVLAMQALGGHVVTCAILGGALALCDRGEGLQPSCLTSQSFLRFLGLILAVRVLWVIDFDGVPMLDASFFAVLGLKGLLAGAAEYASGLDSFTVLQALLTVFTWVMVAVLLNRALAQVNDLTSGPANAATADDSESN</sequence>
<dbReference type="Proteomes" id="UP001529256">
    <property type="component" value="Unassembled WGS sequence"/>
</dbReference>
<dbReference type="RefSeq" id="WP_289510535.1">
    <property type="nucleotide sequence ID" value="NZ_JAUDEA010000002.1"/>
</dbReference>
<feature type="transmembrane region" description="Helical" evidence="2">
    <location>
        <begin position="339"/>
        <end position="358"/>
    </location>
</feature>
<dbReference type="EMBL" id="JAUDEA010000002">
    <property type="protein sequence ID" value="MDM8270434.1"/>
    <property type="molecule type" value="Genomic_DNA"/>
</dbReference>
<reference evidence="4" key="2">
    <citation type="submission" date="2023-06" db="EMBL/GenBank/DDBJ databases">
        <title>Identification and characterization of horizontal gene transfer across gut microbiota members of farm animals based on homology search.</title>
        <authorList>
            <person name="Zeman M."/>
            <person name="Kubasova T."/>
            <person name="Jahodarova E."/>
            <person name="Nykrynova M."/>
            <person name="Rychlik I."/>
        </authorList>
    </citation>
    <scope>NUCLEOTIDE SEQUENCE [LARGE SCALE GENOMIC DNA]</scope>
    <source>
        <strain evidence="4">153_Feed</strain>
    </source>
</reference>
<keyword evidence="3" id="KW-0378">Hydrolase</keyword>
<proteinExistence type="predicted"/>
<feature type="transmembrane region" description="Helical" evidence="2">
    <location>
        <begin position="227"/>
        <end position="249"/>
    </location>
</feature>
<keyword evidence="3" id="KW-0645">Protease</keyword>
<keyword evidence="4" id="KW-1185">Reference proteome</keyword>
<feature type="transmembrane region" description="Helical" evidence="2">
    <location>
        <begin position="164"/>
        <end position="187"/>
    </location>
</feature>
<reference evidence="3 4" key="3">
    <citation type="submission" date="2023-06" db="EMBL/GenBank/DDBJ databases">
        <authorList>
            <person name="Zeman M."/>
            <person name="Kubasova T."/>
            <person name="Jahodarova E."/>
            <person name="Nykrynova M."/>
            <person name="Rychlik I."/>
        </authorList>
    </citation>
    <scope>NUCLEOTIDE SEQUENCE [LARGE SCALE GENOMIC DNA]</scope>
    <source>
        <strain evidence="3 4">153_Feed</strain>
    </source>
</reference>
<evidence type="ECO:0000313" key="3">
    <source>
        <dbReference type="EMBL" id="MDM8270434.1"/>
    </source>
</evidence>
<feature type="region of interest" description="Disordered" evidence="1">
    <location>
        <begin position="23"/>
        <end position="45"/>
    </location>
</feature>
<organism evidence="3 4">
    <name type="scientific">Thermophilibacter provencensis</name>
    <dbReference type="NCBI Taxonomy" id="1852386"/>
    <lineage>
        <taxon>Bacteria</taxon>
        <taxon>Bacillati</taxon>
        <taxon>Actinomycetota</taxon>
        <taxon>Coriobacteriia</taxon>
        <taxon>Coriobacteriales</taxon>
        <taxon>Atopobiaceae</taxon>
        <taxon>Thermophilibacter</taxon>
    </lineage>
</organism>
<name>A0ABT7V1E4_9ACTN</name>
<comment type="caution">
    <text evidence="3">The sequence shown here is derived from an EMBL/GenBank/DDBJ whole genome shotgun (WGS) entry which is preliminary data.</text>
</comment>
<feature type="transmembrane region" description="Helical" evidence="2">
    <location>
        <begin position="256"/>
        <end position="275"/>
    </location>
</feature>
<evidence type="ECO:0000256" key="2">
    <source>
        <dbReference type="SAM" id="Phobius"/>
    </source>
</evidence>
<keyword evidence="2" id="KW-0812">Transmembrane</keyword>
<protein>
    <submittedName>
        <fullName evidence="3">PrsW family intramembrane metalloprotease</fullName>
    </submittedName>
</protein>
<feature type="transmembrane region" description="Helical" evidence="2">
    <location>
        <begin position="131"/>
        <end position="152"/>
    </location>
</feature>
<evidence type="ECO:0000256" key="1">
    <source>
        <dbReference type="SAM" id="MobiDB-lite"/>
    </source>
</evidence>
<keyword evidence="2" id="KW-1133">Transmembrane helix</keyword>
<feature type="transmembrane region" description="Helical" evidence="2">
    <location>
        <begin position="306"/>
        <end position="327"/>
    </location>
</feature>
<accession>A0ABT7V1E4</accession>
<evidence type="ECO:0000313" key="4">
    <source>
        <dbReference type="Proteomes" id="UP001529256"/>
    </source>
</evidence>
<feature type="transmembrane region" description="Helical" evidence="2">
    <location>
        <begin position="370"/>
        <end position="389"/>
    </location>
</feature>
<reference evidence="3 4" key="1">
    <citation type="submission" date="2023-06" db="EMBL/GenBank/DDBJ databases">
        <title>Identification and characterization of horizontal gene transfer across gut microbiota members of farm animals based on homology search.</title>
        <authorList>
            <person name="Schwarzerova J."/>
            <person name="Nykrynova M."/>
            <person name="Jureckova K."/>
            <person name="Cejkova D."/>
            <person name="Rychlik I."/>
        </authorList>
    </citation>
    <scope>NUCLEOTIDE SEQUENCE [LARGE SCALE GENOMIC DNA]</scope>
    <source>
        <strain evidence="3 4">153_Feed</strain>
    </source>
</reference>
<dbReference type="GO" id="GO:0008237">
    <property type="term" value="F:metallopeptidase activity"/>
    <property type="evidence" value="ECO:0007669"/>
    <property type="project" value="UniProtKB-KW"/>
</dbReference>
<keyword evidence="2" id="KW-0472">Membrane</keyword>
<feature type="transmembrane region" description="Helical" evidence="2">
    <location>
        <begin position="194"/>
        <end position="215"/>
    </location>
</feature>
<gene>
    <name evidence="3" type="ORF">QUW25_01850</name>
</gene>